<dbReference type="PANTHER" id="PTHR35526">
    <property type="entry name" value="ANTI-SIGMA-F FACTOR RSBW-RELATED"/>
    <property type="match status" value="1"/>
</dbReference>
<dbReference type="GO" id="GO:0005524">
    <property type="term" value="F:ATP binding"/>
    <property type="evidence" value="ECO:0007669"/>
    <property type="project" value="UniProtKB-KW"/>
</dbReference>
<feature type="domain" description="Histidine kinase/HSP90-like ATPase" evidence="8">
    <location>
        <begin position="37"/>
        <end position="141"/>
    </location>
</feature>
<dbReference type="InterPro" id="IPR010194">
    <property type="entry name" value="Anti-sigma_F"/>
</dbReference>
<dbReference type="GO" id="GO:0030435">
    <property type="term" value="P:sporulation resulting in formation of a cellular spore"/>
    <property type="evidence" value="ECO:0007669"/>
    <property type="project" value="UniProtKB-KW"/>
</dbReference>
<protein>
    <recommendedName>
        <fullName evidence="7">Anti-sigma F factor</fullName>
        <ecNumber evidence="7">2.7.11.1</ecNumber>
    </recommendedName>
    <alternativeName>
        <fullName evidence="7">Stage II sporulation protein AB</fullName>
    </alternativeName>
</protein>
<evidence type="ECO:0000256" key="4">
    <source>
        <dbReference type="ARBA" id="ARBA00022777"/>
    </source>
</evidence>
<gene>
    <name evidence="7" type="primary">spoIIAB</name>
    <name evidence="9" type="ORF">IAD23_06780</name>
</gene>
<dbReference type="NCBIfam" id="TIGR01925">
    <property type="entry name" value="spIIAB"/>
    <property type="match status" value="1"/>
</dbReference>
<evidence type="ECO:0000259" key="8">
    <source>
        <dbReference type="SMART" id="SM00387"/>
    </source>
</evidence>
<dbReference type="PANTHER" id="PTHR35526:SF3">
    <property type="entry name" value="ANTI-SIGMA-F FACTOR RSBW"/>
    <property type="match status" value="1"/>
</dbReference>
<evidence type="ECO:0000256" key="1">
    <source>
        <dbReference type="ARBA" id="ARBA00022527"/>
    </source>
</evidence>
<dbReference type="GO" id="GO:0016989">
    <property type="term" value="F:sigma factor antagonist activity"/>
    <property type="evidence" value="ECO:0007669"/>
    <property type="project" value="InterPro"/>
</dbReference>
<organism evidence="9 10">
    <name type="scientific">Candidatus Scybalenecus merdavium</name>
    <dbReference type="NCBI Taxonomy" id="2840939"/>
    <lineage>
        <taxon>Bacteria</taxon>
        <taxon>Bacillati</taxon>
        <taxon>Bacillota</taxon>
        <taxon>Clostridia</taxon>
        <taxon>Eubacteriales</taxon>
        <taxon>Oscillospiraceae</taxon>
        <taxon>Oscillospiraceae incertae sedis</taxon>
        <taxon>Candidatus Scybalenecus</taxon>
    </lineage>
</organism>
<evidence type="ECO:0000256" key="6">
    <source>
        <dbReference type="ARBA" id="ARBA00022969"/>
    </source>
</evidence>
<keyword evidence="2 7" id="KW-0808">Transferase</keyword>
<evidence type="ECO:0000313" key="10">
    <source>
        <dbReference type="Proteomes" id="UP000824125"/>
    </source>
</evidence>
<comment type="catalytic activity">
    <reaction evidence="7">
        <text>L-seryl-[protein] + ATP = O-phospho-L-seryl-[protein] + ADP + H(+)</text>
        <dbReference type="Rhea" id="RHEA:17989"/>
        <dbReference type="Rhea" id="RHEA-COMP:9863"/>
        <dbReference type="Rhea" id="RHEA-COMP:11604"/>
        <dbReference type="ChEBI" id="CHEBI:15378"/>
        <dbReference type="ChEBI" id="CHEBI:29999"/>
        <dbReference type="ChEBI" id="CHEBI:30616"/>
        <dbReference type="ChEBI" id="CHEBI:83421"/>
        <dbReference type="ChEBI" id="CHEBI:456216"/>
        <dbReference type="EC" id="2.7.11.1"/>
    </reaction>
</comment>
<dbReference type="InterPro" id="IPR003594">
    <property type="entry name" value="HATPase_dom"/>
</dbReference>
<keyword evidence="1 7" id="KW-0723">Serine/threonine-protein kinase</keyword>
<dbReference type="AlphaFoldDB" id="A0A9D1MVN9"/>
<evidence type="ECO:0000256" key="5">
    <source>
        <dbReference type="ARBA" id="ARBA00022840"/>
    </source>
</evidence>
<reference evidence="9" key="1">
    <citation type="submission" date="2020-10" db="EMBL/GenBank/DDBJ databases">
        <authorList>
            <person name="Gilroy R."/>
        </authorList>
    </citation>
    <scope>NUCLEOTIDE SEQUENCE</scope>
    <source>
        <strain evidence="9">CHK176-6737</strain>
    </source>
</reference>
<dbReference type="Pfam" id="PF13581">
    <property type="entry name" value="HATPase_c_2"/>
    <property type="match status" value="1"/>
</dbReference>
<dbReference type="InterPro" id="IPR036890">
    <property type="entry name" value="HATPase_C_sf"/>
</dbReference>
<keyword evidence="5 7" id="KW-0067">ATP-binding</keyword>
<dbReference type="InterPro" id="IPR050267">
    <property type="entry name" value="Anti-sigma-factor_SerPK"/>
</dbReference>
<comment type="caution">
    <text evidence="9">The sequence shown here is derived from an EMBL/GenBank/DDBJ whole genome shotgun (WGS) entry which is preliminary data.</text>
</comment>
<dbReference type="SUPFAM" id="SSF55874">
    <property type="entry name" value="ATPase domain of HSP90 chaperone/DNA topoisomerase II/histidine kinase"/>
    <property type="match status" value="1"/>
</dbReference>
<keyword evidence="6 7" id="KW-0749">Sporulation</keyword>
<dbReference type="HAMAP" id="MF_00637">
    <property type="entry name" value="Anti_sigma_F"/>
    <property type="match status" value="1"/>
</dbReference>
<accession>A0A9D1MVN9</accession>
<dbReference type="Gene3D" id="3.30.565.10">
    <property type="entry name" value="Histidine kinase-like ATPase, C-terminal domain"/>
    <property type="match status" value="1"/>
</dbReference>
<evidence type="ECO:0000256" key="3">
    <source>
        <dbReference type="ARBA" id="ARBA00022741"/>
    </source>
</evidence>
<reference evidence="9" key="2">
    <citation type="journal article" date="2021" name="PeerJ">
        <title>Extensive microbial diversity within the chicken gut microbiome revealed by metagenomics and culture.</title>
        <authorList>
            <person name="Gilroy R."/>
            <person name="Ravi A."/>
            <person name="Getino M."/>
            <person name="Pursley I."/>
            <person name="Horton D.L."/>
            <person name="Alikhan N.F."/>
            <person name="Baker D."/>
            <person name="Gharbi K."/>
            <person name="Hall N."/>
            <person name="Watson M."/>
            <person name="Adriaenssens E.M."/>
            <person name="Foster-Nyarko E."/>
            <person name="Jarju S."/>
            <person name="Secka A."/>
            <person name="Antonio M."/>
            <person name="Oren A."/>
            <person name="Chaudhuri R.R."/>
            <person name="La Ragione R."/>
            <person name="Hildebrand F."/>
            <person name="Pallen M.J."/>
        </authorList>
    </citation>
    <scope>NUCLEOTIDE SEQUENCE</scope>
    <source>
        <strain evidence="9">CHK176-6737</strain>
    </source>
</reference>
<dbReference type="GO" id="GO:0030436">
    <property type="term" value="P:asexual sporulation"/>
    <property type="evidence" value="ECO:0007669"/>
    <property type="project" value="UniProtKB-UniRule"/>
</dbReference>
<evidence type="ECO:0000256" key="7">
    <source>
        <dbReference type="HAMAP-Rule" id="MF_00637"/>
    </source>
</evidence>
<comment type="catalytic activity">
    <reaction evidence="7">
        <text>L-threonyl-[protein] + ATP = O-phospho-L-threonyl-[protein] + ADP + H(+)</text>
        <dbReference type="Rhea" id="RHEA:46608"/>
        <dbReference type="Rhea" id="RHEA-COMP:11060"/>
        <dbReference type="Rhea" id="RHEA-COMP:11605"/>
        <dbReference type="ChEBI" id="CHEBI:15378"/>
        <dbReference type="ChEBI" id="CHEBI:30013"/>
        <dbReference type="ChEBI" id="CHEBI:30616"/>
        <dbReference type="ChEBI" id="CHEBI:61977"/>
        <dbReference type="ChEBI" id="CHEBI:456216"/>
        <dbReference type="EC" id="2.7.11.1"/>
    </reaction>
</comment>
<keyword evidence="3 7" id="KW-0547">Nucleotide-binding</keyword>
<evidence type="ECO:0000313" key="9">
    <source>
        <dbReference type="EMBL" id="HIU69643.1"/>
    </source>
</evidence>
<dbReference type="EMBL" id="DVNM01000037">
    <property type="protein sequence ID" value="HIU69643.1"/>
    <property type="molecule type" value="Genomic_DNA"/>
</dbReference>
<sequence>MKSKNEMKLTIDSRSANEGFARVVVSAFAAQLDPTLEELADLKTAVSEAVTNSIIHGYKDTFGKIYISGNIYENGLVKITIRDKGCGMDDVQKAMTPLYTTGESDRAGLGFTVMESFCDRIHVTSKVGKGTTVTLYKKIAGKAKW</sequence>
<dbReference type="GO" id="GO:0004674">
    <property type="term" value="F:protein serine/threonine kinase activity"/>
    <property type="evidence" value="ECO:0007669"/>
    <property type="project" value="UniProtKB-KW"/>
</dbReference>
<comment type="function">
    <text evidence="7">Binds to sigma F and blocks its ability to form an RNA polymerase holoenzyme (E-sigma F). Phosphorylates SpoIIAA on a serine residue. This phosphorylation may enable SpoIIAA to act as an anti-anti-sigma factor that counteracts SpoIIAB and thus releases sigma F from inhibition.</text>
</comment>
<comment type="similarity">
    <text evidence="7">Belongs to the anti-sigma-factor family.</text>
</comment>
<name>A0A9D1MVN9_9FIRM</name>
<dbReference type="SMART" id="SM00387">
    <property type="entry name" value="HATPase_c"/>
    <property type="match status" value="1"/>
</dbReference>
<dbReference type="Proteomes" id="UP000824125">
    <property type="component" value="Unassembled WGS sequence"/>
</dbReference>
<keyword evidence="4 7" id="KW-0418">Kinase</keyword>
<proteinExistence type="inferred from homology"/>
<evidence type="ECO:0000256" key="2">
    <source>
        <dbReference type="ARBA" id="ARBA00022679"/>
    </source>
</evidence>
<dbReference type="GO" id="GO:0042174">
    <property type="term" value="P:negative regulation of sporulation resulting in formation of a cellular spore"/>
    <property type="evidence" value="ECO:0007669"/>
    <property type="project" value="InterPro"/>
</dbReference>
<dbReference type="EC" id="2.7.11.1" evidence="7"/>